<dbReference type="AlphaFoldDB" id="X1U7H6"/>
<comment type="caution">
    <text evidence="1">The sequence shown here is derived from an EMBL/GenBank/DDBJ whole genome shotgun (WGS) entry which is preliminary data.</text>
</comment>
<name>X1U7H6_9ZZZZ</name>
<feature type="non-terminal residue" evidence="1">
    <location>
        <position position="1"/>
    </location>
</feature>
<proteinExistence type="predicted"/>
<gene>
    <name evidence="1" type="ORF">S12H4_39648</name>
</gene>
<reference evidence="1" key="1">
    <citation type="journal article" date="2014" name="Front. Microbiol.">
        <title>High frequency of phylogenetically diverse reductive dehalogenase-homologous genes in deep subseafloor sedimentary metagenomes.</title>
        <authorList>
            <person name="Kawai M."/>
            <person name="Futagami T."/>
            <person name="Toyoda A."/>
            <person name="Takaki Y."/>
            <person name="Nishi S."/>
            <person name="Hori S."/>
            <person name="Arai W."/>
            <person name="Tsubouchi T."/>
            <person name="Morono Y."/>
            <person name="Uchiyama I."/>
            <person name="Ito T."/>
            <person name="Fujiyama A."/>
            <person name="Inagaki F."/>
            <person name="Takami H."/>
        </authorList>
    </citation>
    <scope>NUCLEOTIDE SEQUENCE</scope>
    <source>
        <strain evidence="1">Expedition CK06-06</strain>
    </source>
</reference>
<organism evidence="1">
    <name type="scientific">marine sediment metagenome</name>
    <dbReference type="NCBI Taxonomy" id="412755"/>
    <lineage>
        <taxon>unclassified sequences</taxon>
        <taxon>metagenomes</taxon>
        <taxon>ecological metagenomes</taxon>
    </lineage>
</organism>
<evidence type="ECO:0000313" key="1">
    <source>
        <dbReference type="EMBL" id="GAI88279.1"/>
    </source>
</evidence>
<feature type="non-terminal residue" evidence="1">
    <location>
        <position position="264"/>
    </location>
</feature>
<protein>
    <submittedName>
        <fullName evidence="1">Uncharacterized protein</fullName>
    </submittedName>
</protein>
<dbReference type="EMBL" id="BARW01023984">
    <property type="protein sequence ID" value="GAI88279.1"/>
    <property type="molecule type" value="Genomic_DNA"/>
</dbReference>
<accession>X1U7H6</accession>
<sequence>WLKTVTISPDGLTIALTGGSLEFDLTAQFNRIFHIYGNVYAIAYMGPDLDGWIKTVTISEDGLTIALTGYSLEFSTSRPITGRLNWTHVTGNVYAIVWTGSGSDGYLYTVTIGNDGTLASIASIEFNLVTAIESRIFHISGDVYAIAFGDSALDGWFYTYSISAAGAISDRIALFEFETDYYRTNDIAHISGNIFTLAYDSDDIARLRTVSISPDGVDMSNVASISIGGHDIDFSMVHVGGNVYAVSFSTVLPGRLRTYTIPDS</sequence>